<feature type="compositionally biased region" description="Polar residues" evidence="1">
    <location>
        <begin position="166"/>
        <end position="179"/>
    </location>
</feature>
<evidence type="ECO:0000313" key="3">
    <source>
        <dbReference type="EnsemblFungi" id="MVLG_03605T0"/>
    </source>
</evidence>
<evidence type="ECO:0000313" key="4">
    <source>
        <dbReference type="Proteomes" id="UP000017200"/>
    </source>
</evidence>
<dbReference type="HOGENOM" id="CLU_433565_0_0_1"/>
<reference evidence="3" key="4">
    <citation type="submission" date="2015-06" db="UniProtKB">
        <authorList>
            <consortium name="EnsemblFungi"/>
        </authorList>
    </citation>
    <scope>IDENTIFICATION</scope>
</reference>
<feature type="region of interest" description="Disordered" evidence="1">
    <location>
        <begin position="128"/>
        <end position="332"/>
    </location>
</feature>
<feature type="compositionally biased region" description="Polar residues" evidence="1">
    <location>
        <begin position="197"/>
        <end position="212"/>
    </location>
</feature>
<evidence type="ECO:0000256" key="1">
    <source>
        <dbReference type="SAM" id="MobiDB-lite"/>
    </source>
</evidence>
<dbReference type="Proteomes" id="UP000017200">
    <property type="component" value="Unassembled WGS sequence"/>
</dbReference>
<dbReference type="EnsemblFungi" id="MVLG_03605T0">
    <property type="protein sequence ID" value="MVLG_03605T0"/>
    <property type="gene ID" value="MVLG_03605"/>
</dbReference>
<feature type="compositionally biased region" description="Polar residues" evidence="1">
    <location>
        <begin position="141"/>
        <end position="151"/>
    </location>
</feature>
<reference evidence="2 4" key="3">
    <citation type="journal article" date="2015" name="BMC Genomics">
        <title>Sex and parasites: genomic and transcriptomic analysis of Microbotryum lychnidis-dioicae, the biotrophic and plant-castrating anther smut fungus.</title>
        <authorList>
            <person name="Perlin M.H."/>
            <person name="Amselem J."/>
            <person name="Fontanillas E."/>
            <person name="Toh S.S."/>
            <person name="Chen Z."/>
            <person name="Goldberg J."/>
            <person name="Duplessis S."/>
            <person name="Henrissat B."/>
            <person name="Young S."/>
            <person name="Zeng Q."/>
            <person name="Aguileta G."/>
            <person name="Petit E."/>
            <person name="Badouin H."/>
            <person name="Andrews J."/>
            <person name="Razeeq D."/>
            <person name="Gabaldon T."/>
            <person name="Quesneville H."/>
            <person name="Giraud T."/>
            <person name="Hood M.E."/>
            <person name="Schultz D.J."/>
            <person name="Cuomo C.A."/>
        </authorList>
    </citation>
    <scope>NUCLEOTIDE SEQUENCE [LARGE SCALE GENOMIC DNA]</scope>
    <source>
        <strain evidence="2">P1A1 Lamole</strain>
        <strain evidence="4">p1A1 Lamole</strain>
    </source>
</reference>
<reference evidence="4" key="1">
    <citation type="submission" date="2010-11" db="EMBL/GenBank/DDBJ databases">
        <title>The genome sequence of Microbotryum violaceum strain p1A1 Lamole.</title>
        <authorList>
            <person name="Cuomo C."/>
            <person name="Perlin M."/>
            <person name="Young S.K."/>
            <person name="Zeng Q."/>
            <person name="Gargeya S."/>
            <person name="Alvarado L."/>
            <person name="Berlin A."/>
            <person name="Chapman S.B."/>
            <person name="Chen Z."/>
            <person name="Freedman E."/>
            <person name="Gellesch M."/>
            <person name="Goldberg J."/>
            <person name="Griggs A."/>
            <person name="Gujja S."/>
            <person name="Heilman E."/>
            <person name="Heiman D."/>
            <person name="Howarth C."/>
            <person name="Mehta T."/>
            <person name="Neiman D."/>
            <person name="Pearson M."/>
            <person name="Roberts A."/>
            <person name="Saif S."/>
            <person name="Shea T."/>
            <person name="Shenoy N."/>
            <person name="Sisk P."/>
            <person name="Stolte C."/>
            <person name="Sykes S."/>
            <person name="White J."/>
            <person name="Yandava C."/>
            <person name="Haas B."/>
            <person name="Nusbaum C."/>
            <person name="Birren B."/>
        </authorList>
    </citation>
    <scope>NUCLEOTIDE SEQUENCE [LARGE SCALE GENOMIC DNA]</scope>
    <source>
        <strain evidence="4">p1A1 Lamole</strain>
    </source>
</reference>
<gene>
    <name evidence="2" type="ORF">MVLG_03605</name>
</gene>
<feature type="region of interest" description="Disordered" evidence="1">
    <location>
        <begin position="573"/>
        <end position="592"/>
    </location>
</feature>
<feature type="compositionally biased region" description="Polar residues" evidence="1">
    <location>
        <begin position="226"/>
        <end position="242"/>
    </location>
</feature>
<feature type="compositionally biased region" description="Low complexity" evidence="1">
    <location>
        <begin position="249"/>
        <end position="260"/>
    </location>
</feature>
<dbReference type="OrthoDB" id="10393878at2759"/>
<feature type="compositionally biased region" description="Low complexity" evidence="1">
    <location>
        <begin position="180"/>
        <end position="190"/>
    </location>
</feature>
<feature type="compositionally biased region" description="Polar residues" evidence="1">
    <location>
        <begin position="300"/>
        <end position="313"/>
    </location>
</feature>
<dbReference type="InParanoid" id="U5H8Q2"/>
<reference evidence="2" key="2">
    <citation type="submission" date="2010-11" db="EMBL/GenBank/DDBJ databases">
        <authorList>
            <consortium name="The Broad Institute Genome Sequencing Platform"/>
            <person name="Earl A."/>
            <person name="Ward D."/>
            <person name="Feldgarden M."/>
            <person name="Gevers D."/>
            <person name="Butler R."/>
            <person name="Young S.K."/>
            <person name="Zeng Q."/>
            <person name="Gargeya S."/>
            <person name="Fitzgerald M."/>
            <person name="Haas B."/>
            <person name="Abouelleil A."/>
            <person name="Alvarado L."/>
            <person name="Arachchi H.M."/>
            <person name="Berlin A."/>
            <person name="Brown A."/>
            <person name="Chapman S.B."/>
            <person name="Chen Z."/>
            <person name="Dunbar C."/>
            <person name="Freedman E."/>
            <person name="Gearin G."/>
            <person name="Gellesch M."/>
            <person name="Goldberg J."/>
            <person name="Griggs A."/>
            <person name="Gujja S."/>
            <person name="Heilman E."/>
            <person name="Heiman D."/>
            <person name="Howarth C."/>
            <person name="Larson L."/>
            <person name="Lui A."/>
            <person name="MacDonald P.J.P."/>
            <person name="Mehta T."/>
            <person name="Montmayeur A."/>
            <person name="Murphy C."/>
            <person name="Neiman D."/>
            <person name="Pearson M."/>
            <person name="Priest M."/>
            <person name="Roberts A."/>
            <person name="Saif S."/>
            <person name="Shea T."/>
            <person name="Shenoy N."/>
            <person name="Sisk P."/>
            <person name="Stolte C."/>
            <person name="Sykes S."/>
            <person name="White J."/>
            <person name="Yandava C."/>
            <person name="Wortman J."/>
            <person name="Nusbaum C."/>
            <person name="Birren B."/>
        </authorList>
    </citation>
    <scope>NUCLEOTIDE SEQUENCE</scope>
    <source>
        <strain evidence="2">P1A1 Lamole</strain>
    </source>
</reference>
<dbReference type="EMBL" id="GL541677">
    <property type="protein sequence ID" value="KDE06051.1"/>
    <property type="molecule type" value="Genomic_DNA"/>
</dbReference>
<protein>
    <submittedName>
        <fullName evidence="2 3">Uncharacterized protein</fullName>
    </submittedName>
</protein>
<evidence type="ECO:0000313" key="2">
    <source>
        <dbReference type="EMBL" id="KDE06051.1"/>
    </source>
</evidence>
<keyword evidence="4" id="KW-1185">Reference proteome</keyword>
<organism evidence="2">
    <name type="scientific">Microbotryum lychnidis-dioicae (strain p1A1 Lamole / MvSl-1064)</name>
    <name type="common">Anther smut fungus</name>
    <dbReference type="NCBI Taxonomy" id="683840"/>
    <lineage>
        <taxon>Eukaryota</taxon>
        <taxon>Fungi</taxon>
        <taxon>Dikarya</taxon>
        <taxon>Basidiomycota</taxon>
        <taxon>Pucciniomycotina</taxon>
        <taxon>Microbotryomycetes</taxon>
        <taxon>Microbotryales</taxon>
        <taxon>Microbotryaceae</taxon>
        <taxon>Microbotryum</taxon>
    </lineage>
</organism>
<dbReference type="AlphaFoldDB" id="U5H8Q2"/>
<proteinExistence type="predicted"/>
<accession>U5H8Q2</accession>
<name>U5H8Q2_USTV1</name>
<sequence length="698" mass="73621">MSSGANIPNSSSSSSSGTNVFGSLQTAYLAKNPISGGIPKAGFLRRGSNKLALKTPTPSLHQAESEQAGPLANGSYRFESNNNPTLTLTNGIEDSHYGINPLTSIAHSNSSGSLAPFGDSRAVSIGSSSIVEHDPARRGSKVSNASSSLQPNGGLAHAFGVAAPGGSSTSAHSRNPNRNSLSSFASSSGGSPRGTASLFSNSTTIGDLSTASMPLLPQGGAPPPNHSNRTANSFRTGSQSSFPGRRDSISATSDSSSVHSYPPRPRTGASSESEHARSSSGQWPSTNSIDLGPNDRIRHTNTPDTWSNGSSLYNPAVGRRGSVNSLGTGSTYGGHGVNSSGWPGPSSLSKIHSPPSIINYALSSNRATVSSTSQSSYINPLAPLRKRLARALAFPRRGNGFEVQLVLELIDALEHCVEEGSRRWRLSFPTLNLVGIETEIAPHETISVDSDDLEQVDNDFTDTPTTGMTPTPPAPSTSLEALFEEVQVLIKELVEIAPDARKCLVAGRYGPLSLPAGASTASKLSTFDPSTLANALIDPGTLDWWPRRLSRDLRALLDDVGFAAVLRRRCQGSRRGLDEDGTTSGTSASSRLGFRGRSAFGFDDLRETGEEDWETDESLNQALTVVVESLQNRQDGASVVGHKNGVWEGEGAHTPGRIGLGVGMLERGLAGEDIERKEKLLVEGQRRWDSWKRSQGLD</sequence>
<feature type="region of interest" description="Disordered" evidence="1">
    <location>
        <begin position="54"/>
        <end position="82"/>
    </location>
</feature>
<dbReference type="EMBL" id="AEIJ01000348">
    <property type="status" value="NOT_ANNOTATED_CDS"/>
    <property type="molecule type" value="Genomic_DNA"/>
</dbReference>